<reference evidence="1 2" key="1">
    <citation type="journal article" date="2023" name="Int. J. Syst. Evol. Microbiol.">
        <title>Methylocystis iwaonis sp. nov., a type II methane-oxidizing bacterium from surface soil of a rice paddy field in Japan, and emended description of the genus Methylocystis (ex Whittenbury et al. 1970) Bowman et al. 1993.</title>
        <authorList>
            <person name="Kaise H."/>
            <person name="Sawadogo J.B."/>
            <person name="Alam M.S."/>
            <person name="Ueno C."/>
            <person name="Dianou D."/>
            <person name="Shinjo R."/>
            <person name="Asakawa S."/>
        </authorList>
    </citation>
    <scope>NUCLEOTIDE SEQUENCE [LARGE SCALE GENOMIC DNA]</scope>
    <source>
        <strain evidence="1 2">SS37A-Re</strain>
    </source>
</reference>
<evidence type="ECO:0000313" key="1">
    <source>
        <dbReference type="EMBL" id="BDV35535.1"/>
    </source>
</evidence>
<protein>
    <submittedName>
        <fullName evidence="1">Uncharacterized protein</fullName>
    </submittedName>
</protein>
<keyword evidence="2" id="KW-1185">Reference proteome</keyword>
<name>A0ABN6VIN2_9HYPH</name>
<dbReference type="EMBL" id="AP027142">
    <property type="protein sequence ID" value="BDV35535.1"/>
    <property type="molecule type" value="Genomic_DNA"/>
</dbReference>
<organism evidence="1 2">
    <name type="scientific">Methylocystis iwaonis</name>
    <dbReference type="NCBI Taxonomy" id="2885079"/>
    <lineage>
        <taxon>Bacteria</taxon>
        <taxon>Pseudomonadati</taxon>
        <taxon>Pseudomonadota</taxon>
        <taxon>Alphaproteobacteria</taxon>
        <taxon>Hyphomicrobiales</taxon>
        <taxon>Methylocystaceae</taxon>
        <taxon>Methylocystis</taxon>
    </lineage>
</organism>
<dbReference type="Proteomes" id="UP001317629">
    <property type="component" value="Chromosome"/>
</dbReference>
<accession>A0ABN6VIN2</accession>
<evidence type="ECO:0000313" key="2">
    <source>
        <dbReference type="Proteomes" id="UP001317629"/>
    </source>
</evidence>
<sequence length="110" mass="11921">MFEKRLEQRAGSSGAAAVAPNNGAWIGATKERQFVHDQSLLALGASVSRLDIWIALDLLGEERRKTGWMLAEAAGDSGPWRQQVILGRARWDADALGGIVRDDAPEIPGR</sequence>
<gene>
    <name evidence="1" type="ORF">SS37A_30640</name>
</gene>
<proteinExistence type="predicted"/>